<accession>A0A1V9XSH7</accession>
<sequence length="83" mass="9388">MSRNQDIYLVTSSSPTISRRNRPASRLSSLRVNATHCGGRFAYNISKFRASEAKDKEADENIPLPLEGDLVSRREQSVTNRQH</sequence>
<dbReference type="AlphaFoldDB" id="A0A1V9XSH7"/>
<evidence type="ECO:0000313" key="2">
    <source>
        <dbReference type="EMBL" id="OQR76456.1"/>
    </source>
</evidence>
<dbReference type="InParanoid" id="A0A1V9XSH7"/>
<keyword evidence="3" id="KW-1185">Reference proteome</keyword>
<reference evidence="2 3" key="1">
    <citation type="journal article" date="2017" name="Gigascience">
        <title>Draft genome of the honey bee ectoparasitic mite, Tropilaelaps mercedesae, is shaped by the parasitic life history.</title>
        <authorList>
            <person name="Dong X."/>
            <person name="Armstrong S.D."/>
            <person name="Xia D."/>
            <person name="Makepeace B.L."/>
            <person name="Darby A.C."/>
            <person name="Kadowaki T."/>
        </authorList>
    </citation>
    <scope>NUCLEOTIDE SEQUENCE [LARGE SCALE GENOMIC DNA]</scope>
    <source>
        <strain evidence="2">Wuxi-XJTLU</strain>
    </source>
</reference>
<evidence type="ECO:0000313" key="3">
    <source>
        <dbReference type="Proteomes" id="UP000192247"/>
    </source>
</evidence>
<name>A0A1V9XSH7_9ACAR</name>
<protein>
    <submittedName>
        <fullName evidence="2">Uncharacterized protein</fullName>
    </submittedName>
</protein>
<organism evidence="2 3">
    <name type="scientific">Tropilaelaps mercedesae</name>
    <dbReference type="NCBI Taxonomy" id="418985"/>
    <lineage>
        <taxon>Eukaryota</taxon>
        <taxon>Metazoa</taxon>
        <taxon>Ecdysozoa</taxon>
        <taxon>Arthropoda</taxon>
        <taxon>Chelicerata</taxon>
        <taxon>Arachnida</taxon>
        <taxon>Acari</taxon>
        <taxon>Parasitiformes</taxon>
        <taxon>Mesostigmata</taxon>
        <taxon>Gamasina</taxon>
        <taxon>Dermanyssoidea</taxon>
        <taxon>Laelapidae</taxon>
        <taxon>Tropilaelaps</taxon>
    </lineage>
</organism>
<gene>
    <name evidence="2" type="ORF">BIW11_03070</name>
</gene>
<proteinExistence type="predicted"/>
<dbReference type="EMBL" id="MNPL01004814">
    <property type="protein sequence ID" value="OQR76456.1"/>
    <property type="molecule type" value="Genomic_DNA"/>
</dbReference>
<comment type="caution">
    <text evidence="2">The sequence shown here is derived from an EMBL/GenBank/DDBJ whole genome shotgun (WGS) entry which is preliminary data.</text>
</comment>
<evidence type="ECO:0000256" key="1">
    <source>
        <dbReference type="SAM" id="MobiDB-lite"/>
    </source>
</evidence>
<feature type="region of interest" description="Disordered" evidence="1">
    <location>
        <begin position="52"/>
        <end position="83"/>
    </location>
</feature>
<dbReference type="Proteomes" id="UP000192247">
    <property type="component" value="Unassembled WGS sequence"/>
</dbReference>